<evidence type="ECO:0000256" key="5">
    <source>
        <dbReference type="ARBA" id="ARBA00022840"/>
    </source>
</evidence>
<dbReference type="Gene3D" id="1.20.1260.110">
    <property type="entry name" value="DNA integrity scanning linker region"/>
    <property type="match status" value="1"/>
</dbReference>
<dbReference type="NCBIfam" id="NF010009">
    <property type="entry name" value="PRK13482.1"/>
    <property type="match status" value="1"/>
</dbReference>
<keyword evidence="3" id="KW-0548">Nucleotidyltransferase</keyword>
<dbReference type="Gene3D" id="3.40.1700.10">
    <property type="entry name" value="DNA integrity scanning protein, DisA, N-terminal domain"/>
    <property type="match status" value="1"/>
</dbReference>
<proteinExistence type="predicted"/>
<dbReference type="AlphaFoldDB" id="A0A255H543"/>
<dbReference type="PROSITE" id="PS51794">
    <property type="entry name" value="DAC"/>
    <property type="match status" value="1"/>
</dbReference>
<evidence type="ECO:0000256" key="2">
    <source>
        <dbReference type="ARBA" id="ARBA00022679"/>
    </source>
</evidence>
<keyword evidence="4" id="KW-0547">Nucleotide-binding</keyword>
<reference evidence="7 8" key="1">
    <citation type="submission" date="2017-07" db="EMBL/GenBank/DDBJ databases">
        <title>Draft whole genome sequences of clinical Proprionibacteriaceae strains.</title>
        <authorList>
            <person name="Bernier A.-M."/>
            <person name="Bernard K."/>
            <person name="Domingo M.-C."/>
        </authorList>
    </citation>
    <scope>NUCLEOTIDE SEQUENCE [LARGE SCALE GENOMIC DNA]</scope>
    <source>
        <strain evidence="7 8">NML 130396</strain>
    </source>
</reference>
<evidence type="ECO:0000256" key="3">
    <source>
        <dbReference type="ARBA" id="ARBA00022695"/>
    </source>
</evidence>
<feature type="domain" description="DAC" evidence="6">
    <location>
        <begin position="1"/>
        <end position="130"/>
    </location>
</feature>
<keyword evidence="2" id="KW-0808">Transferase</keyword>
<name>A0A255H543_9ACTN</name>
<evidence type="ECO:0000313" key="7">
    <source>
        <dbReference type="EMBL" id="OYO22840.1"/>
    </source>
</evidence>
<dbReference type="InterPro" id="IPR036888">
    <property type="entry name" value="DNA_integrity_DisA_N_sf"/>
</dbReference>
<evidence type="ECO:0000256" key="1">
    <source>
        <dbReference type="ARBA" id="ARBA00000877"/>
    </source>
</evidence>
<comment type="caution">
    <text evidence="7">The sequence shown here is derived from an EMBL/GenBank/DDBJ whole genome shotgun (WGS) entry which is preliminary data.</text>
</comment>
<dbReference type="EMBL" id="NMVQ01000009">
    <property type="protein sequence ID" value="OYO22840.1"/>
    <property type="molecule type" value="Genomic_DNA"/>
</dbReference>
<dbReference type="InterPro" id="IPR018906">
    <property type="entry name" value="DNA_integrity_scan_DisA_link"/>
</dbReference>
<dbReference type="GO" id="GO:0106408">
    <property type="term" value="F:diadenylate cyclase activity"/>
    <property type="evidence" value="ECO:0007669"/>
    <property type="project" value="UniProtKB-EC"/>
</dbReference>
<gene>
    <name evidence="7" type="ORF">CGZ93_06890</name>
</gene>
<keyword evidence="8" id="KW-1185">Reference proteome</keyword>
<dbReference type="SUPFAM" id="SSF47781">
    <property type="entry name" value="RuvA domain 2-like"/>
    <property type="match status" value="1"/>
</dbReference>
<dbReference type="PANTHER" id="PTHR34185">
    <property type="entry name" value="DIADENYLATE CYCLASE"/>
    <property type="match status" value="1"/>
</dbReference>
<dbReference type="InterPro" id="IPR003390">
    <property type="entry name" value="DNA_integrity_scan_DisA_N"/>
</dbReference>
<organism evidence="7 8">
    <name type="scientific">Enemella dayhoffiae</name>
    <dbReference type="NCBI Taxonomy" id="2016507"/>
    <lineage>
        <taxon>Bacteria</taxon>
        <taxon>Bacillati</taxon>
        <taxon>Actinomycetota</taxon>
        <taxon>Actinomycetes</taxon>
        <taxon>Propionibacteriales</taxon>
        <taxon>Propionibacteriaceae</taxon>
        <taxon>Enemella</taxon>
    </lineage>
</organism>
<dbReference type="Gene3D" id="1.10.150.20">
    <property type="entry name" value="5' to 3' exonuclease, C-terminal subdomain"/>
    <property type="match status" value="1"/>
</dbReference>
<dbReference type="PANTHER" id="PTHR34185:SF3">
    <property type="entry name" value="DNA INTEGRITY SCANNING PROTEIN DISA"/>
    <property type="match status" value="1"/>
</dbReference>
<dbReference type="GO" id="GO:0004016">
    <property type="term" value="F:adenylate cyclase activity"/>
    <property type="evidence" value="ECO:0007669"/>
    <property type="project" value="TreeGrafter"/>
</dbReference>
<dbReference type="OrthoDB" id="41841at2"/>
<dbReference type="Pfam" id="PF10635">
    <property type="entry name" value="DisA-linker"/>
    <property type="match status" value="1"/>
</dbReference>
<protein>
    <submittedName>
        <fullName evidence="7">DNA integrity scanning protein DisA</fullName>
    </submittedName>
</protein>
<evidence type="ECO:0000256" key="4">
    <source>
        <dbReference type="ARBA" id="ARBA00022741"/>
    </source>
</evidence>
<sequence>MAPGTPLREGLERILRGRTGALVVLGTNRQVEEMSTGGFRIDVPFTATALRELAKMDGAIVLSADAEQIVAAGVHLSPDPTLPTVETGTRHRTADRLAQQTGLAVVTVSASMNTIQLFLRHTRTLVENSEAILSRAHLALQTLERYKERLLQVLNRLSGMEVQDQVTVRDLVIVAQRLEMVRRLAEETGGYVNELGTDGRLLELQLLEVNIGLADLPELLAQDYRPDDNAPFGFDHLPELSDAELVDASVVARAIGFTDHLESRVSARGYRQLASINRLPAAVTARLVEQFGNLQQLFGASSAELQLVEGVGESRARMIRDSLTRLAEAAYTSDPLG</sequence>
<dbReference type="Pfam" id="PF02457">
    <property type="entry name" value="DAC"/>
    <property type="match status" value="1"/>
</dbReference>
<comment type="catalytic activity">
    <reaction evidence="1">
        <text>2 ATP = 3',3'-c-di-AMP + 2 diphosphate</text>
        <dbReference type="Rhea" id="RHEA:35655"/>
        <dbReference type="ChEBI" id="CHEBI:30616"/>
        <dbReference type="ChEBI" id="CHEBI:33019"/>
        <dbReference type="ChEBI" id="CHEBI:71500"/>
        <dbReference type="EC" id="2.7.7.85"/>
    </reaction>
</comment>
<accession>A0A255H543</accession>
<dbReference type="InterPro" id="IPR010994">
    <property type="entry name" value="RuvA_2-like"/>
</dbReference>
<dbReference type="InterPro" id="IPR050338">
    <property type="entry name" value="DisA"/>
</dbReference>
<evidence type="ECO:0000259" key="6">
    <source>
        <dbReference type="PROSITE" id="PS51794"/>
    </source>
</evidence>
<keyword evidence="5" id="KW-0067">ATP-binding</keyword>
<dbReference type="SUPFAM" id="SSF143597">
    <property type="entry name" value="YojJ-like"/>
    <property type="match status" value="1"/>
</dbReference>
<dbReference type="InterPro" id="IPR038331">
    <property type="entry name" value="DisA_sf"/>
</dbReference>
<dbReference type="Proteomes" id="UP000216311">
    <property type="component" value="Unassembled WGS sequence"/>
</dbReference>
<dbReference type="GO" id="GO:0005524">
    <property type="term" value="F:ATP binding"/>
    <property type="evidence" value="ECO:0007669"/>
    <property type="project" value="UniProtKB-KW"/>
</dbReference>
<evidence type="ECO:0000313" key="8">
    <source>
        <dbReference type="Proteomes" id="UP000216311"/>
    </source>
</evidence>